<evidence type="ECO:0000313" key="2">
    <source>
        <dbReference type="EMBL" id="KAF7288845.1"/>
    </source>
</evidence>
<name>A0A8H6RW28_MYCCL</name>
<evidence type="ECO:0000313" key="3">
    <source>
        <dbReference type="Proteomes" id="UP000613580"/>
    </source>
</evidence>
<feature type="compositionally biased region" description="Low complexity" evidence="1">
    <location>
        <begin position="9"/>
        <end position="19"/>
    </location>
</feature>
<sequence>MHMDDPMTRARSATSRGRAQCSRGRDDDRPHCSGWTKRRLIMQVSALEGQLNASCMSIVSTEGDDGRPTITSFSSSPGQLALMGCVAHIPPSFVLRQRNPNDHNRKPFCGTRFLLMPFWSIAFSMCSPSLTFLRNPIRLSTHPHLAPKMTPLSLVLLGCPVTLLARGWPCRRSRSKLPIDGRGSGLLGIGMGTARALPLSAASEPVQSHALLDLASRPRKPSLLLLRRCDAATTAQCPRPGLYKRFYDTYHPRYLSDTSPRYHAPPLHLKVYPVEGLRDD</sequence>
<organism evidence="2 3">
    <name type="scientific">Mycena chlorophos</name>
    <name type="common">Agaric fungus</name>
    <name type="synonym">Agaricus chlorophos</name>
    <dbReference type="NCBI Taxonomy" id="658473"/>
    <lineage>
        <taxon>Eukaryota</taxon>
        <taxon>Fungi</taxon>
        <taxon>Dikarya</taxon>
        <taxon>Basidiomycota</taxon>
        <taxon>Agaricomycotina</taxon>
        <taxon>Agaricomycetes</taxon>
        <taxon>Agaricomycetidae</taxon>
        <taxon>Agaricales</taxon>
        <taxon>Marasmiineae</taxon>
        <taxon>Mycenaceae</taxon>
        <taxon>Mycena</taxon>
    </lineage>
</organism>
<accession>A0A8H6RW28</accession>
<evidence type="ECO:0000256" key="1">
    <source>
        <dbReference type="SAM" id="MobiDB-lite"/>
    </source>
</evidence>
<proteinExistence type="predicted"/>
<gene>
    <name evidence="2" type="ORF">HMN09_01366500</name>
</gene>
<dbReference type="EMBL" id="JACAZE010000031">
    <property type="protein sequence ID" value="KAF7288845.1"/>
    <property type="molecule type" value="Genomic_DNA"/>
</dbReference>
<comment type="caution">
    <text evidence="2">The sequence shown here is derived from an EMBL/GenBank/DDBJ whole genome shotgun (WGS) entry which is preliminary data.</text>
</comment>
<feature type="region of interest" description="Disordered" evidence="1">
    <location>
        <begin position="1"/>
        <end position="32"/>
    </location>
</feature>
<keyword evidence="3" id="KW-1185">Reference proteome</keyword>
<reference evidence="2" key="1">
    <citation type="submission" date="2020-05" db="EMBL/GenBank/DDBJ databases">
        <title>Mycena genomes resolve the evolution of fungal bioluminescence.</title>
        <authorList>
            <person name="Tsai I.J."/>
        </authorList>
    </citation>
    <scope>NUCLEOTIDE SEQUENCE</scope>
    <source>
        <strain evidence="2">110903Hualien_Pintung</strain>
    </source>
</reference>
<dbReference type="Proteomes" id="UP000613580">
    <property type="component" value="Unassembled WGS sequence"/>
</dbReference>
<protein>
    <submittedName>
        <fullName evidence="2">Uncharacterized protein</fullName>
    </submittedName>
</protein>
<dbReference type="AlphaFoldDB" id="A0A8H6RW28"/>